<feature type="transmembrane region" description="Helical" evidence="2">
    <location>
        <begin position="127"/>
        <end position="147"/>
    </location>
</feature>
<dbReference type="InterPro" id="IPR036179">
    <property type="entry name" value="Ig-like_dom_sf"/>
</dbReference>
<keyword evidence="3" id="KW-0732">Signal</keyword>
<evidence type="ECO:0000259" key="4">
    <source>
        <dbReference type="PROSITE" id="PS50835"/>
    </source>
</evidence>
<evidence type="ECO:0000256" key="1">
    <source>
        <dbReference type="SAM" id="MobiDB-lite"/>
    </source>
</evidence>
<dbReference type="OrthoDB" id="8959865at2759"/>
<evidence type="ECO:0000256" key="3">
    <source>
        <dbReference type="SAM" id="SignalP"/>
    </source>
</evidence>
<organism evidence="5 6">
    <name type="scientific">Parambassis ranga</name>
    <name type="common">Indian glassy fish</name>
    <dbReference type="NCBI Taxonomy" id="210632"/>
    <lineage>
        <taxon>Eukaryota</taxon>
        <taxon>Metazoa</taxon>
        <taxon>Chordata</taxon>
        <taxon>Craniata</taxon>
        <taxon>Vertebrata</taxon>
        <taxon>Euteleostomi</taxon>
        <taxon>Actinopterygii</taxon>
        <taxon>Neopterygii</taxon>
        <taxon>Teleostei</taxon>
        <taxon>Neoteleostei</taxon>
        <taxon>Acanthomorphata</taxon>
        <taxon>Ovalentaria</taxon>
        <taxon>Ambassidae</taxon>
        <taxon>Parambassis</taxon>
    </lineage>
</organism>
<dbReference type="SUPFAM" id="SSF48726">
    <property type="entry name" value="Immunoglobulin"/>
    <property type="match status" value="1"/>
</dbReference>
<feature type="domain" description="Ig-like" evidence="4">
    <location>
        <begin position="37"/>
        <end position="103"/>
    </location>
</feature>
<keyword evidence="5" id="KW-1185">Reference proteome</keyword>
<accession>A0A6P7H5M9</accession>
<evidence type="ECO:0000313" key="6">
    <source>
        <dbReference type="RefSeq" id="XP_028250440.1"/>
    </source>
</evidence>
<dbReference type="InterPro" id="IPR007110">
    <property type="entry name" value="Ig-like_dom"/>
</dbReference>
<feature type="chain" id="PRO_5028438942" evidence="3">
    <location>
        <begin position="21"/>
        <end position="215"/>
    </location>
</feature>
<dbReference type="InterPro" id="IPR013783">
    <property type="entry name" value="Ig-like_fold"/>
</dbReference>
<feature type="region of interest" description="Disordered" evidence="1">
    <location>
        <begin position="159"/>
        <end position="183"/>
    </location>
</feature>
<name>A0A6P7H5M9_9TELE</name>
<feature type="signal peptide" evidence="3">
    <location>
        <begin position="1"/>
        <end position="20"/>
    </location>
</feature>
<dbReference type="AlphaFoldDB" id="A0A6P7H5M9"/>
<dbReference type="InParanoid" id="A0A6P7H5M9"/>
<keyword evidence="2" id="KW-1133">Transmembrane helix</keyword>
<dbReference type="Proteomes" id="UP000515145">
    <property type="component" value="Chromosome 22"/>
</dbReference>
<dbReference type="RefSeq" id="XP_028250440.1">
    <property type="nucleotide sequence ID" value="XM_028394639.1"/>
</dbReference>
<proteinExistence type="predicted"/>
<keyword evidence="2" id="KW-0812">Transmembrane</keyword>
<evidence type="ECO:0000313" key="5">
    <source>
        <dbReference type="Proteomes" id="UP000515145"/>
    </source>
</evidence>
<protein>
    <submittedName>
        <fullName evidence="6">Uncharacterized protein LOC114426975</fullName>
    </submittedName>
</protein>
<keyword evidence="2" id="KW-0472">Membrane</keyword>
<sequence>MLLLLLLSTVLPLFLYKSTAYTTAQIILLRPNEVNIPPLQLEATPDYPVVAGQSVVLRCSSSILPLSITSSWHHLQNQTWKNVSVGRELILTEPRQSGLYRCQDGRMYSQNHTVYIISVRATVGENLGVAAFILSLLALIIITIVFWTGYQKLRSLSTSGSAAKGFPQSDPASKRGLPQNDQDVYMNYTSDNQAYTDLDPTSMTGHNVYSVCHEK</sequence>
<dbReference type="PROSITE" id="PS50835">
    <property type="entry name" value="IG_LIKE"/>
    <property type="match status" value="1"/>
</dbReference>
<reference evidence="5" key="1">
    <citation type="submission" date="2024-06" db="UniProtKB">
        <authorList>
            <consortium name="RefSeq"/>
        </authorList>
    </citation>
    <scope>NUCLEOTIDE SEQUENCE [LARGE SCALE GENOMIC DNA]</scope>
</reference>
<reference evidence="6" key="2">
    <citation type="submission" date="2025-08" db="UniProtKB">
        <authorList>
            <consortium name="RefSeq"/>
        </authorList>
    </citation>
    <scope>IDENTIFICATION</scope>
</reference>
<dbReference type="Gene3D" id="2.60.40.10">
    <property type="entry name" value="Immunoglobulins"/>
    <property type="match status" value="1"/>
</dbReference>
<gene>
    <name evidence="6" type="primary">LOC114426975</name>
</gene>
<dbReference type="GeneID" id="114426975"/>
<evidence type="ECO:0000256" key="2">
    <source>
        <dbReference type="SAM" id="Phobius"/>
    </source>
</evidence>